<organism evidence="1 2">
    <name type="scientific">Vaccinium darrowii</name>
    <dbReference type="NCBI Taxonomy" id="229202"/>
    <lineage>
        <taxon>Eukaryota</taxon>
        <taxon>Viridiplantae</taxon>
        <taxon>Streptophyta</taxon>
        <taxon>Embryophyta</taxon>
        <taxon>Tracheophyta</taxon>
        <taxon>Spermatophyta</taxon>
        <taxon>Magnoliopsida</taxon>
        <taxon>eudicotyledons</taxon>
        <taxon>Gunneridae</taxon>
        <taxon>Pentapetalae</taxon>
        <taxon>asterids</taxon>
        <taxon>Ericales</taxon>
        <taxon>Ericaceae</taxon>
        <taxon>Vaccinioideae</taxon>
        <taxon>Vaccinieae</taxon>
        <taxon>Vaccinium</taxon>
    </lineage>
</organism>
<proteinExistence type="predicted"/>
<evidence type="ECO:0000313" key="2">
    <source>
        <dbReference type="Proteomes" id="UP000828048"/>
    </source>
</evidence>
<sequence length="272" mass="31412">MSSSRTAFWQHDDESSSDEDEILLMEMLESDSEDERRPQRTAPFTSQEYITFLLNGHPDTIHDVLRVDAGTFRALVSELTLRGNLKWDHMRLSVEESLAIFLYICGQRENHRLAADRFQHSTDTISRHFKYMRRALCALAPFIIRPPSFAETPSEILHDERYYPWFEDCIGTIDGTHIEAWVPANQETAYRGRKVTKTQNVMTACSFDMKFTFVYSGWEGGIKLLWHYGMHTKCHVGTFSLLLTLGDSRIWMCKSSTAGNALVCCLYKQIQC</sequence>
<name>A0ACB7YK49_9ERIC</name>
<evidence type="ECO:0000313" key="1">
    <source>
        <dbReference type="EMBL" id="KAH7853742.1"/>
    </source>
</evidence>
<dbReference type="Proteomes" id="UP000828048">
    <property type="component" value="Chromosome 11"/>
</dbReference>
<protein>
    <submittedName>
        <fullName evidence="1">Uncharacterized protein</fullName>
    </submittedName>
</protein>
<accession>A0ACB7YK49</accession>
<reference evidence="1 2" key="1">
    <citation type="journal article" date="2021" name="Hortic Res">
        <title>High-quality reference genome and annotation aids understanding of berry development for evergreen blueberry (Vaccinium darrowii).</title>
        <authorList>
            <person name="Yu J."/>
            <person name="Hulse-Kemp A.M."/>
            <person name="Babiker E."/>
            <person name="Staton M."/>
        </authorList>
    </citation>
    <scope>NUCLEOTIDE SEQUENCE [LARGE SCALE GENOMIC DNA]</scope>
    <source>
        <strain evidence="2">cv. NJ 8807/NJ 8810</strain>
        <tissue evidence="1">Young leaf</tissue>
    </source>
</reference>
<dbReference type="EMBL" id="CM037161">
    <property type="protein sequence ID" value="KAH7853742.1"/>
    <property type="molecule type" value="Genomic_DNA"/>
</dbReference>
<comment type="caution">
    <text evidence="1">The sequence shown here is derived from an EMBL/GenBank/DDBJ whole genome shotgun (WGS) entry which is preliminary data.</text>
</comment>
<gene>
    <name evidence="1" type="ORF">Vadar_006141</name>
</gene>
<keyword evidence="2" id="KW-1185">Reference proteome</keyword>